<feature type="region of interest" description="Disordered" evidence="4">
    <location>
        <begin position="1076"/>
        <end position="1127"/>
    </location>
</feature>
<feature type="compositionally biased region" description="Low complexity" evidence="4">
    <location>
        <begin position="810"/>
        <end position="826"/>
    </location>
</feature>
<evidence type="ECO:0000313" key="9">
    <source>
        <dbReference type="Proteomes" id="UP000249723"/>
    </source>
</evidence>
<dbReference type="EMBL" id="FMWP01000094">
    <property type="protein sequence ID" value="SCZ98038.1"/>
    <property type="molecule type" value="Genomic_DNA"/>
</dbReference>
<keyword evidence="3" id="KW-0653">Protein transport</keyword>
<dbReference type="Pfam" id="PF16213">
    <property type="entry name" value="DCB"/>
    <property type="match status" value="1"/>
</dbReference>
<organism evidence="8 9">
    <name type="scientific">Microbotryum saponariae</name>
    <dbReference type="NCBI Taxonomy" id="289078"/>
    <lineage>
        <taxon>Eukaryota</taxon>
        <taxon>Fungi</taxon>
        <taxon>Dikarya</taxon>
        <taxon>Basidiomycota</taxon>
        <taxon>Pucciniomycotina</taxon>
        <taxon>Microbotryomycetes</taxon>
        <taxon>Microbotryales</taxon>
        <taxon>Microbotryaceae</taxon>
        <taxon>Microbotryum</taxon>
    </lineage>
</organism>
<evidence type="ECO:0000259" key="7">
    <source>
        <dbReference type="Pfam" id="PF16213"/>
    </source>
</evidence>
<dbReference type="STRING" id="289078.A0A2X0NAN9"/>
<evidence type="ECO:0000259" key="6">
    <source>
        <dbReference type="Pfam" id="PF16206"/>
    </source>
</evidence>
<dbReference type="PANTHER" id="PTHR10663">
    <property type="entry name" value="GUANYL-NUCLEOTIDE EXCHANGE FACTOR"/>
    <property type="match status" value="1"/>
</dbReference>
<name>A0A2X0NAN9_9BASI</name>
<dbReference type="Proteomes" id="UP000249723">
    <property type="component" value="Unassembled WGS sequence"/>
</dbReference>
<dbReference type="Pfam" id="PF12783">
    <property type="entry name" value="Sec7-like_HUS"/>
    <property type="match status" value="1"/>
</dbReference>
<feature type="domain" description="Mon2/Sec7/BIG1-like HUS" evidence="5">
    <location>
        <begin position="256"/>
        <end position="441"/>
    </location>
</feature>
<comment type="similarity">
    <text evidence="1">Belongs to the MON2 family.</text>
</comment>
<evidence type="ECO:0000259" key="5">
    <source>
        <dbReference type="Pfam" id="PF12783"/>
    </source>
</evidence>
<feature type="region of interest" description="Disordered" evidence="4">
    <location>
        <begin position="605"/>
        <end position="624"/>
    </location>
</feature>
<reference evidence="9" key="1">
    <citation type="submission" date="2016-10" db="EMBL/GenBank/DDBJ databases">
        <authorList>
            <person name="Jeantristanb JTB J.-T."/>
            <person name="Ricardo R."/>
        </authorList>
    </citation>
    <scope>NUCLEOTIDE SEQUENCE [LARGE SCALE GENOMIC DNA]</scope>
</reference>
<keyword evidence="2" id="KW-0813">Transport</keyword>
<dbReference type="Pfam" id="PF16206">
    <property type="entry name" value="Mon2_C"/>
    <property type="match status" value="1"/>
</dbReference>
<dbReference type="OrthoDB" id="294853at2759"/>
<evidence type="ECO:0000313" key="8">
    <source>
        <dbReference type="EMBL" id="SCZ98038.1"/>
    </source>
</evidence>
<feature type="domain" description="Mon2 C-terminal" evidence="6">
    <location>
        <begin position="1209"/>
        <end position="1383"/>
    </location>
</feature>
<dbReference type="GO" id="GO:0005794">
    <property type="term" value="C:Golgi apparatus"/>
    <property type="evidence" value="ECO:0007669"/>
    <property type="project" value="UniProtKB-ARBA"/>
</dbReference>
<feature type="compositionally biased region" description="Low complexity" evidence="4">
    <location>
        <begin position="1106"/>
        <end position="1118"/>
    </location>
</feature>
<evidence type="ECO:0000256" key="3">
    <source>
        <dbReference type="ARBA" id="ARBA00022927"/>
    </source>
</evidence>
<dbReference type="InterPro" id="IPR032817">
    <property type="entry name" value="Mon2_C"/>
</dbReference>
<dbReference type="GO" id="GO:0015031">
    <property type="term" value="P:protein transport"/>
    <property type="evidence" value="ECO:0007669"/>
    <property type="project" value="UniProtKB-KW"/>
</dbReference>
<feature type="region of interest" description="Disordered" evidence="4">
    <location>
        <begin position="794"/>
        <end position="829"/>
    </location>
</feature>
<dbReference type="SUPFAM" id="SSF48371">
    <property type="entry name" value="ARM repeat"/>
    <property type="match status" value="1"/>
</dbReference>
<dbReference type="PANTHER" id="PTHR10663:SF333">
    <property type="entry name" value="PROTEIN MON2 HOMOLOG"/>
    <property type="match status" value="1"/>
</dbReference>
<sequence length="2023" mass="217684">MSSQSWSLLQADLLALSKEAGRRHADVREAAEKAYHLLKTNKEHHAVTQLGAGPESSNAPQPLYQPIFLAAATKNVKVIALAVSALQRLISAGAVPKSLVKQILETLEQVVPQGVEIQLKVLQTLVSLLTTTVNPSHLDGRGECLVQGEILGQTLELSHRLSTSKIPVVASSASATLRQMFMFVFERVGEEDAQVARAEASKDPALLAALPRPSFDLDVPPSEHDAAATPQHPAIASGKSAVFGEGSTSITLRPAARDAYLLLEDLCLLISGSAEGGPEGEPSFLRWTSLSRTFGLELVESIVSSFGPVVRTHPELLLVLRAHLCPLLIRFLSSPPTSGASSASSLPTFSFPLTLRLTRVVFLLLKQFADLLTLESEVFLTMFIRVIGPGDKGEGEGGHPSGPGGGNSPLWMRVLALEIFRGLCGDFELMTKFFQRYDAQNRTGTAGGGASSIFNDLMTALNRLATEKPHVLGHGAALVYGSSLQPYVGSNHGSSSASGSGAMGGAAAMLDSAMEMGLGLAQVAGNVVGNSVGAGQANISGLSIASSTLKLQCIDQLDKAEAPPMPETYIFLLALQCLASLSDGFATYTLSAYSSIVAQQQRNEASSSSSSSSTHATAPGALSWNSLDRSEPKIAALMTVKDMAETSWPAFLASFSFFIGTNLDDDLFADVVTSLQNFTSVCGVLGLTTPREAFLTSLCKFAIPPTVVAHLASQDSSTAHPKTAASVLAIGAESLGLTSQAVALPVGLSTRNLACLKALMSVAQYLAGSLDATWYAVFETLQNADYILKANATRNSKKRAAPTGPPATPPRGNAANSSTPMSPTSTNFGASGAASISKLPVQPTEADEQAVQASITKMFEVSKALDDEAFKWFVGSLCRLDGEMNGIPMTEDGQVADTFGTALATPFDGTSQSVSGGARRLSSGITALATQRLSLTSFGVSKLGVIALMNLHRLIYRDAKLGWNLVTSHLLVVLHHTSAPSTIRLQAADVLDSILLAAPKNIATAEDTLQRRVQTQVLVALAEQAEPHMRIQTSTDIEIRRMALDTLFKILENDGHSFIAGWERIFHVLRTACPSHLQHPPSSPTVPPDGMSSSGLDTISEDGDRPMSTLSPLRPSTTTDHRIEPSVTKSSKNSVLVRTSFPSLQLICTDFLGALTTDELRDCIGTLADFGKQKDDVNVALTAGGLLWGVSDHLQAKRKEGSREVAHGELWAFLLQQLLALCQDSRQEARDGAITTVFRSISLYGATLSKATWDATLWDVVFPLVENVSASIQMHDRMALNGTSEGGPGEELVSQSNGPPIRLVDKQWDDSKTLALKSMGDVFFDYLPLIVKTARYEETWAMFVALLKRSFIEDRPQASTAAMHALEKVLSVSLDGNEASRISSSWEVAWTAWDEIGHAIAAAPSASHSAKAYTQVNLEAYVRVILPIYTPPYITFDLPRILRLLAILKVVLTYSRSPDFRPDIDSLTPLQAAILEVVAVIKLEVPGAASAVLSDLSEYLTYAFVASFDAEPDATMGGKGKGRPKQRITYVALSKEVMPHVYWLYQRYREDVTVYDQGAVERMLAAYAIPLRLKHACPASAKFSSAEPLWKTATVNFLKAVKDCVAALRSFGDSVLVEHYEGIWRQIVNGFRGALLAESGRHVSASSKRGNLHSEENFDLALLATIEQDVLPFIGHALVPDDLIRRLGKSLQQASRLYELDLIDSTNDQDPSSRSRSSSMSSVDDELSSAASSIKETRFDNDFDRQAQTGEMHGTTADCVEVGRERFAYWCFELLFLTCAEAEASSKFSMTRKAIACFDAEICRRADHIVERRRIAALCLPSLLNRCSAVLKTYIVDAPLRGRMPFPRYVPATFGHESQRCLADLRLLIFAPSIRQEELTFVLQHLITLRIGGGTLFSSTQPDPTSALLVPPPLTLDSPSGGPSLIRSALLRSPLGHLYELYPSLTALLSLSIISPSITSAYIPYRRIVHSDPSNTEDEGLPGLPKGIQLGRIGRVKYEEGQETDVVKLTLGCLQKVAGEIGC</sequence>
<evidence type="ECO:0000256" key="1">
    <source>
        <dbReference type="ARBA" id="ARBA00008144"/>
    </source>
</evidence>
<dbReference type="InterPro" id="IPR016024">
    <property type="entry name" value="ARM-type_fold"/>
</dbReference>
<protein>
    <submittedName>
        <fullName evidence="8">BZ3500_MvSof-1268-A1-R1_Chr3-3g06535 protein</fullName>
    </submittedName>
</protein>
<feature type="domain" description="Mon2/Sec7/BIG1-like dimerisation and cyclophilin-binding" evidence="7">
    <location>
        <begin position="3"/>
        <end position="192"/>
    </location>
</feature>
<accession>A0A2X0NAN9</accession>
<evidence type="ECO:0000256" key="4">
    <source>
        <dbReference type="SAM" id="MobiDB-lite"/>
    </source>
</evidence>
<dbReference type="InterPro" id="IPR032691">
    <property type="entry name" value="Mon2/Sec7/BIG1-like_HUS"/>
</dbReference>
<dbReference type="InterPro" id="IPR032629">
    <property type="entry name" value="DCB_dom"/>
</dbReference>
<gene>
    <name evidence="8" type="ORF">BZ3500_MVSOF-1268-A1-R1_CHR3-3G06535</name>
</gene>
<proteinExistence type="inferred from homology"/>
<evidence type="ECO:0000256" key="2">
    <source>
        <dbReference type="ARBA" id="ARBA00022448"/>
    </source>
</evidence>
<keyword evidence="9" id="KW-1185">Reference proteome</keyword>